<dbReference type="EMBL" id="JBEWLY010000008">
    <property type="protein sequence ID" value="MET1754835.1"/>
    <property type="molecule type" value="Genomic_DNA"/>
</dbReference>
<dbReference type="PANTHER" id="PTHR48475:SF1">
    <property type="entry name" value="RNASE H TYPE-1 DOMAIN-CONTAINING PROTEIN"/>
    <property type="match status" value="1"/>
</dbReference>
<protein>
    <submittedName>
        <fullName evidence="2">Ribonuclease HI family protein</fullName>
        <ecNumber evidence="2">3.1.26.4</ecNumber>
    </submittedName>
</protein>
<dbReference type="CDD" id="cd09279">
    <property type="entry name" value="RNase_HI_like"/>
    <property type="match status" value="1"/>
</dbReference>
<keyword evidence="3" id="KW-1185">Reference proteome</keyword>
<dbReference type="RefSeq" id="WP_353983441.1">
    <property type="nucleotide sequence ID" value="NZ_JBEWLY010000008.1"/>
</dbReference>
<keyword evidence="2" id="KW-0378">Hydrolase</keyword>
<organism evidence="2 3">
    <name type="scientific">Novosphingobium kalidii</name>
    <dbReference type="NCBI Taxonomy" id="3230299"/>
    <lineage>
        <taxon>Bacteria</taxon>
        <taxon>Pseudomonadati</taxon>
        <taxon>Pseudomonadota</taxon>
        <taxon>Alphaproteobacteria</taxon>
        <taxon>Sphingomonadales</taxon>
        <taxon>Sphingomonadaceae</taxon>
        <taxon>Novosphingobium</taxon>
    </lineage>
</organism>
<reference evidence="2 3" key="1">
    <citation type="submission" date="2024-07" db="EMBL/GenBank/DDBJ databases">
        <title>Novosphingobium kalidii RD2P27.</title>
        <authorList>
            <person name="Sun J.-Q."/>
        </authorList>
    </citation>
    <scope>NUCLEOTIDE SEQUENCE [LARGE SCALE GENOMIC DNA]</scope>
    <source>
        <strain evidence="2 3">RD2P27</strain>
    </source>
</reference>
<feature type="domain" description="RNase H type-1" evidence="1">
    <location>
        <begin position="21"/>
        <end position="164"/>
    </location>
</feature>
<dbReference type="Pfam" id="PF13456">
    <property type="entry name" value="RVT_3"/>
    <property type="match status" value="1"/>
</dbReference>
<gene>
    <name evidence="2" type="ORF">ABVV53_05085</name>
</gene>
<dbReference type="PROSITE" id="PS50879">
    <property type="entry name" value="RNASE_H_1"/>
    <property type="match status" value="1"/>
</dbReference>
<dbReference type="SUPFAM" id="SSF53098">
    <property type="entry name" value="Ribonuclease H-like"/>
    <property type="match status" value="1"/>
</dbReference>
<dbReference type="InterPro" id="IPR002156">
    <property type="entry name" value="RNaseH_domain"/>
</dbReference>
<comment type="caution">
    <text evidence="2">The sequence shown here is derived from an EMBL/GenBank/DDBJ whole genome shotgun (WGS) entry which is preliminary data.</text>
</comment>
<evidence type="ECO:0000313" key="3">
    <source>
        <dbReference type="Proteomes" id="UP001548713"/>
    </source>
</evidence>
<evidence type="ECO:0000259" key="1">
    <source>
        <dbReference type="PROSITE" id="PS50879"/>
    </source>
</evidence>
<dbReference type="EC" id="3.1.26.4" evidence="2"/>
<dbReference type="InterPro" id="IPR012337">
    <property type="entry name" value="RNaseH-like_sf"/>
</dbReference>
<evidence type="ECO:0000313" key="2">
    <source>
        <dbReference type="EMBL" id="MET1754835.1"/>
    </source>
</evidence>
<dbReference type="Gene3D" id="3.30.420.10">
    <property type="entry name" value="Ribonuclease H-like superfamily/Ribonuclease H"/>
    <property type="match status" value="1"/>
</dbReference>
<dbReference type="GO" id="GO:0004523">
    <property type="term" value="F:RNA-DNA hybrid ribonuclease activity"/>
    <property type="evidence" value="ECO:0007669"/>
    <property type="project" value="UniProtKB-EC"/>
</dbReference>
<proteinExistence type="predicted"/>
<dbReference type="Proteomes" id="UP001548713">
    <property type="component" value="Unassembled WGS sequence"/>
</dbReference>
<name>A0ABV2CZ09_9SPHN</name>
<accession>A0ABV2CZ09</accession>
<dbReference type="InterPro" id="IPR036397">
    <property type="entry name" value="RNaseH_sf"/>
</dbReference>
<sequence length="167" mass="17853">MPQSASAPVAGVCHLRYERGVTRRSTYFFDGGSRPNPGPVEVAVVSRGLAHFRDDVGSGDNSQAEWSALLFAAEIAVAQGASNVLFVGDSSLVVHQASGAWPCRSVQLQSYHAALQDLIAPLEKVAFRHVARSKNLAGIALARRHLPDWSGTNHADRTAAIPASDRR</sequence>
<dbReference type="PANTHER" id="PTHR48475">
    <property type="entry name" value="RIBONUCLEASE H"/>
    <property type="match status" value="1"/>
</dbReference>